<dbReference type="SUPFAM" id="SSF53098">
    <property type="entry name" value="Ribonuclease H-like"/>
    <property type="match status" value="1"/>
</dbReference>
<evidence type="ECO:0008006" key="2">
    <source>
        <dbReference type="Google" id="ProtNLM"/>
    </source>
</evidence>
<comment type="caution">
    <text evidence="1">The sequence shown here is derived from an EMBL/GenBank/DDBJ whole genome shotgun (WGS) entry which is preliminary data.</text>
</comment>
<gene>
    <name evidence="1" type="ORF">LCGC14_3047670</name>
</gene>
<feature type="non-terminal residue" evidence="1">
    <location>
        <position position="1"/>
    </location>
</feature>
<dbReference type="InterPro" id="IPR036397">
    <property type="entry name" value="RNaseH_sf"/>
</dbReference>
<dbReference type="Gene3D" id="3.30.420.10">
    <property type="entry name" value="Ribonuclease H-like superfamily/Ribonuclease H"/>
    <property type="match status" value="1"/>
</dbReference>
<sequence>PDRRREETTTALRAEDGAKIAGTCLAWVVGEGENRRVKSAYCPARHLNETAGGRQMDPRRMTQPLSDHIRDMRDGQLVIVHHLGMELSFMLGEDIAWPRHGQIHDTMIAARVLNKGVGWKELIGLKSLQAEHLGRDMSSKNELDRWLKSKRLKPGKDIWKAPVVLAGYYGQDDARDTLLLWFKWEHLVYQSPTQWWWSRPPDKRHRHDLYEMEIEAGINAIRDCLRGMRFDVKLARSQTRAAHALQEVARRWIRQYLEMPTVNPGSATQIRGIIFSERFSVEVSLDHLTMSFHKLKDRDQSKVLAGAGPKALKDYASLDIDALKFYGDQVPEHSDFLFMLAIRLSRSSMYSSDILS</sequence>
<reference evidence="1" key="1">
    <citation type="journal article" date="2015" name="Nature">
        <title>Complex archaea that bridge the gap between prokaryotes and eukaryotes.</title>
        <authorList>
            <person name="Spang A."/>
            <person name="Saw J.H."/>
            <person name="Jorgensen S.L."/>
            <person name="Zaremba-Niedzwiedzka K."/>
            <person name="Martijn J."/>
            <person name="Lind A.E."/>
            <person name="van Eijk R."/>
            <person name="Schleper C."/>
            <person name="Guy L."/>
            <person name="Ettema T.J."/>
        </authorList>
    </citation>
    <scope>NUCLEOTIDE SEQUENCE</scope>
</reference>
<organism evidence="1">
    <name type="scientific">marine sediment metagenome</name>
    <dbReference type="NCBI Taxonomy" id="412755"/>
    <lineage>
        <taxon>unclassified sequences</taxon>
        <taxon>metagenomes</taxon>
        <taxon>ecological metagenomes</taxon>
    </lineage>
</organism>
<name>A0A0F8ZDK1_9ZZZZ</name>
<evidence type="ECO:0000313" key="1">
    <source>
        <dbReference type="EMBL" id="KKK58116.1"/>
    </source>
</evidence>
<accession>A0A0F8ZDK1</accession>
<dbReference type="InterPro" id="IPR012337">
    <property type="entry name" value="RNaseH-like_sf"/>
</dbReference>
<proteinExistence type="predicted"/>
<dbReference type="AlphaFoldDB" id="A0A0F8ZDK1"/>
<protein>
    <recommendedName>
        <fullName evidence="2">3'-5' exonuclease domain-containing protein</fullName>
    </recommendedName>
</protein>
<dbReference type="EMBL" id="LAZR01064138">
    <property type="protein sequence ID" value="KKK58116.1"/>
    <property type="molecule type" value="Genomic_DNA"/>
</dbReference>
<dbReference type="GO" id="GO:0003676">
    <property type="term" value="F:nucleic acid binding"/>
    <property type="evidence" value="ECO:0007669"/>
    <property type="project" value="InterPro"/>
</dbReference>
<feature type="non-terminal residue" evidence="1">
    <location>
        <position position="356"/>
    </location>
</feature>